<dbReference type="OrthoDB" id="6197106at2"/>
<dbReference type="EMBL" id="MSCW01000008">
    <property type="protein sequence ID" value="ONF42712.1"/>
    <property type="molecule type" value="Genomic_DNA"/>
</dbReference>
<sequence length="117" mass="13478">MDLQAFTTETALEAAEELERVLAARTHRRKVMGQPVLVPGQLGDALQLPRIIRSLRSKQRRLKEQGLEDFQELWPTLSRQTRQKVLDAIGWYDPKALAWDDKRSNRRPLVDSDNSSV</sequence>
<comment type="caution">
    <text evidence="1">The sequence shown here is derived from an EMBL/GenBank/DDBJ whole genome shotgun (WGS) entry which is preliminary data.</text>
</comment>
<gene>
    <name evidence="1" type="ORF">BTO32_13545</name>
</gene>
<proteinExistence type="predicted"/>
<evidence type="ECO:0000313" key="1">
    <source>
        <dbReference type="EMBL" id="ONF42712.1"/>
    </source>
</evidence>
<protein>
    <submittedName>
        <fullName evidence="1">Uncharacterized protein</fullName>
    </submittedName>
</protein>
<dbReference type="Proteomes" id="UP000189339">
    <property type="component" value="Unassembled WGS sequence"/>
</dbReference>
<organism evidence="1 2">
    <name type="scientific">Marinobacter lutaoensis</name>
    <dbReference type="NCBI Taxonomy" id="135739"/>
    <lineage>
        <taxon>Bacteria</taxon>
        <taxon>Pseudomonadati</taxon>
        <taxon>Pseudomonadota</taxon>
        <taxon>Gammaproteobacteria</taxon>
        <taxon>Pseudomonadales</taxon>
        <taxon>Marinobacteraceae</taxon>
        <taxon>Marinobacter</taxon>
    </lineage>
</organism>
<reference evidence="1 2" key="1">
    <citation type="submission" date="2016-12" db="EMBL/GenBank/DDBJ databases">
        <title>Marinobacter lutaoensis whole genome sequencing.</title>
        <authorList>
            <person name="Verma A."/>
            <person name="Krishnamurthi S."/>
        </authorList>
    </citation>
    <scope>NUCLEOTIDE SEQUENCE [LARGE SCALE GENOMIC DNA]</scope>
    <source>
        <strain evidence="1 2">T5054</strain>
    </source>
</reference>
<dbReference type="AlphaFoldDB" id="A0A1V2DQ03"/>
<dbReference type="STRING" id="135739.BTO32_13545"/>
<keyword evidence="2" id="KW-1185">Reference proteome</keyword>
<name>A0A1V2DQ03_9GAMM</name>
<accession>A0A1V2DQ03</accession>
<dbReference type="RefSeq" id="WP_076725182.1">
    <property type="nucleotide sequence ID" value="NZ_JABWTC010000008.1"/>
</dbReference>
<evidence type="ECO:0000313" key="2">
    <source>
        <dbReference type="Proteomes" id="UP000189339"/>
    </source>
</evidence>